<dbReference type="Proteomes" id="UP000176939">
    <property type="component" value="Unassembled WGS sequence"/>
</dbReference>
<proteinExistence type="predicted"/>
<sequence length="106" mass="11954">MTMERIEEEILNRQNTGQLVNPALLFATHGSAGANDVELARILAAYDFVMNLLGWQGKPVARLTAIFSAYQASIDTRYHDDYKSVLIAEEIEKKRSERKGISILQQ</sequence>
<protein>
    <submittedName>
        <fullName evidence="1">Uncharacterized protein</fullName>
    </submittedName>
</protein>
<comment type="caution">
    <text evidence="1">The sequence shown here is derived from an EMBL/GenBank/DDBJ whole genome shotgun (WGS) entry which is preliminary data.</text>
</comment>
<name>A0A1F7X0C4_9BACT</name>
<reference evidence="1 2" key="1">
    <citation type="journal article" date="2016" name="Nat. Commun.">
        <title>Thousands of microbial genomes shed light on interconnected biogeochemical processes in an aquifer system.</title>
        <authorList>
            <person name="Anantharaman K."/>
            <person name="Brown C.T."/>
            <person name="Hug L.A."/>
            <person name="Sharon I."/>
            <person name="Castelle C.J."/>
            <person name="Probst A.J."/>
            <person name="Thomas B.C."/>
            <person name="Singh A."/>
            <person name="Wilkins M.J."/>
            <person name="Karaoz U."/>
            <person name="Brodie E.L."/>
            <person name="Williams K.H."/>
            <person name="Hubbard S.S."/>
            <person name="Banfield J.F."/>
        </authorList>
    </citation>
    <scope>NUCLEOTIDE SEQUENCE [LARGE SCALE GENOMIC DNA]</scope>
</reference>
<evidence type="ECO:0000313" key="1">
    <source>
        <dbReference type="EMBL" id="OGM08554.1"/>
    </source>
</evidence>
<dbReference type="EMBL" id="MGFQ01000042">
    <property type="protein sequence ID" value="OGM08554.1"/>
    <property type="molecule type" value="Genomic_DNA"/>
</dbReference>
<accession>A0A1F7X0C4</accession>
<gene>
    <name evidence="1" type="ORF">A2Z67_01795</name>
</gene>
<dbReference type="AlphaFoldDB" id="A0A1F7X0C4"/>
<evidence type="ECO:0000313" key="2">
    <source>
        <dbReference type="Proteomes" id="UP000176939"/>
    </source>
</evidence>
<organism evidence="1 2">
    <name type="scientific">Candidatus Woesebacteria bacterium RBG_13_36_22</name>
    <dbReference type="NCBI Taxonomy" id="1802478"/>
    <lineage>
        <taxon>Bacteria</taxon>
        <taxon>Candidatus Woeseibacteriota</taxon>
    </lineage>
</organism>